<reference evidence="4" key="2">
    <citation type="submission" date="2025-08" db="UniProtKB">
        <authorList>
            <consortium name="RefSeq"/>
        </authorList>
    </citation>
    <scope>IDENTIFICATION</scope>
</reference>
<name>A0A6J2WHD0_CHACN</name>
<dbReference type="SMART" id="SM00449">
    <property type="entry name" value="SPRY"/>
    <property type="match status" value="1"/>
</dbReference>
<keyword evidence="3" id="KW-1185">Reference proteome</keyword>
<protein>
    <submittedName>
        <fullName evidence="4">Erythroid membrane-associated protein-like</fullName>
    </submittedName>
</protein>
<dbReference type="InterPro" id="IPR003877">
    <property type="entry name" value="SPRY_dom"/>
</dbReference>
<dbReference type="InParanoid" id="A0A6J2WHD0"/>
<gene>
    <name evidence="4" type="primary">LOC115823841</name>
</gene>
<dbReference type="PROSITE" id="PS50188">
    <property type="entry name" value="B302_SPRY"/>
    <property type="match status" value="1"/>
</dbReference>
<feature type="region of interest" description="Disordered" evidence="1">
    <location>
        <begin position="1"/>
        <end position="45"/>
    </location>
</feature>
<dbReference type="OrthoDB" id="8962578at2759"/>
<dbReference type="InterPro" id="IPR001870">
    <property type="entry name" value="B30.2/SPRY"/>
</dbReference>
<accession>A0A6J2WHD0</accession>
<feature type="compositionally biased region" description="Basic and acidic residues" evidence="1">
    <location>
        <begin position="23"/>
        <end position="45"/>
    </location>
</feature>
<dbReference type="Proteomes" id="UP000504632">
    <property type="component" value="Chromosome 11"/>
</dbReference>
<dbReference type="AlphaFoldDB" id="A0A6J2WHD0"/>
<dbReference type="InterPro" id="IPR013320">
    <property type="entry name" value="ConA-like_dom_sf"/>
</dbReference>
<dbReference type="SUPFAM" id="SSF49899">
    <property type="entry name" value="Concanavalin A-like lectins/glucanases"/>
    <property type="match status" value="1"/>
</dbReference>
<dbReference type="InterPro" id="IPR043136">
    <property type="entry name" value="B30.2/SPRY_sf"/>
</dbReference>
<dbReference type="PANTHER" id="PTHR24103">
    <property type="entry name" value="E3 UBIQUITIN-PROTEIN LIGASE TRIM"/>
    <property type="match status" value="1"/>
</dbReference>
<evidence type="ECO:0000256" key="1">
    <source>
        <dbReference type="SAM" id="MobiDB-lite"/>
    </source>
</evidence>
<dbReference type="RefSeq" id="XP_030643723.1">
    <property type="nucleotide sequence ID" value="XM_030787863.1"/>
</dbReference>
<dbReference type="GeneID" id="115823841"/>
<evidence type="ECO:0000313" key="3">
    <source>
        <dbReference type="Proteomes" id="UP000504632"/>
    </source>
</evidence>
<dbReference type="InterPro" id="IPR003879">
    <property type="entry name" value="Butyrophylin_SPRY"/>
</dbReference>
<dbReference type="Gene3D" id="2.60.120.920">
    <property type="match status" value="1"/>
</dbReference>
<dbReference type="PRINTS" id="PR01407">
    <property type="entry name" value="BUTYPHLNCDUF"/>
</dbReference>
<sequence>MGDESFSFAEMQPLKQEIEDEETRSQEKCETETVMKKPETADKETNTDTAVIPGWDKMPLSKERLTLDKTTCHKGLTVKKKGKEVSFDKGVFKHSISSESMVDVLCKEMFKSGCHYWEVIVLDVKKGPVPKLSWYVGVTSHEEKERKKESLTPENGYWVLQYERGKGFYVNTGLPTPVLVRDSFSTLGVYLDMYKKTLSFYDVDSKSHLYTFTEVKSENVLTPLFSPGDRCDHSLTLK</sequence>
<dbReference type="Pfam" id="PF00622">
    <property type="entry name" value="SPRY"/>
    <property type="match status" value="1"/>
</dbReference>
<dbReference type="InterPro" id="IPR050143">
    <property type="entry name" value="TRIM/RBCC"/>
</dbReference>
<evidence type="ECO:0000259" key="2">
    <source>
        <dbReference type="PROSITE" id="PS50188"/>
    </source>
</evidence>
<feature type="domain" description="B30.2/SPRY" evidence="2">
    <location>
        <begin position="45"/>
        <end position="238"/>
    </location>
</feature>
<organism evidence="3 4">
    <name type="scientific">Chanos chanos</name>
    <name type="common">Milkfish</name>
    <name type="synonym">Mugil chanos</name>
    <dbReference type="NCBI Taxonomy" id="29144"/>
    <lineage>
        <taxon>Eukaryota</taxon>
        <taxon>Metazoa</taxon>
        <taxon>Chordata</taxon>
        <taxon>Craniata</taxon>
        <taxon>Vertebrata</taxon>
        <taxon>Euteleostomi</taxon>
        <taxon>Actinopterygii</taxon>
        <taxon>Neopterygii</taxon>
        <taxon>Teleostei</taxon>
        <taxon>Ostariophysi</taxon>
        <taxon>Gonorynchiformes</taxon>
        <taxon>Chanidae</taxon>
        <taxon>Chanos</taxon>
    </lineage>
</organism>
<reference evidence="3" key="1">
    <citation type="submission" date="2024-06" db="UniProtKB">
        <authorList>
            <consortium name="RefSeq"/>
        </authorList>
    </citation>
    <scope>NUCLEOTIDE SEQUENCE [LARGE SCALE GENOMIC DNA]</scope>
</reference>
<evidence type="ECO:0000313" key="4">
    <source>
        <dbReference type="RefSeq" id="XP_030643723.1"/>
    </source>
</evidence>
<proteinExistence type="predicted"/>